<keyword evidence="3" id="KW-0732">Signal</keyword>
<feature type="domain" description="Solute-binding protein family 5" evidence="4">
    <location>
        <begin position="21"/>
        <end position="150"/>
    </location>
</feature>
<dbReference type="Proteomes" id="UP000296159">
    <property type="component" value="Unassembled WGS sequence"/>
</dbReference>
<dbReference type="PANTHER" id="PTHR30290">
    <property type="entry name" value="PERIPLASMIC BINDING COMPONENT OF ABC TRANSPORTER"/>
    <property type="match status" value="1"/>
</dbReference>
<proteinExistence type="inferred from homology"/>
<evidence type="ECO:0000256" key="3">
    <source>
        <dbReference type="ARBA" id="ARBA00022729"/>
    </source>
</evidence>
<dbReference type="Gene3D" id="3.10.105.10">
    <property type="entry name" value="Dipeptide-binding Protein, Domain 3"/>
    <property type="match status" value="1"/>
</dbReference>
<dbReference type="Pfam" id="PF00496">
    <property type="entry name" value="SBP_bac_5"/>
    <property type="match status" value="1"/>
</dbReference>
<reference evidence="5 6" key="1">
    <citation type="submission" date="2018-04" db="EMBL/GenBank/DDBJ databases">
        <title>Brenneria corticis sp.nov.</title>
        <authorList>
            <person name="Li Y."/>
        </authorList>
    </citation>
    <scope>NUCLEOTIDE SEQUENCE [LARGE SCALE GENOMIC DNA]</scope>
    <source>
        <strain evidence="5 6">CFCC 11842</strain>
    </source>
</reference>
<comment type="similarity">
    <text evidence="1">Belongs to the bacterial solute-binding protein 5 family.</text>
</comment>
<sequence length="175" mass="18810">MLAGGSDAAFDLLDLAFIIDSDAPDKVKTLGNGTGPFKLARYEPGQEAVFVRNDAYWRTPPSLKRVTIRIIPDQQSGIMQLRVGSVDFISSVDRESAEQLKAAGLATGTATAEGRVLDLTLNVRKAPFDKPAARQAINLALDRTRIAHDVGGPSSLIKCLRLGAELPGTLAVRRR</sequence>
<keyword evidence="2" id="KW-0813">Transport</keyword>
<accession>A0A2U1UCY7</accession>
<name>A0A2U1UCY7_9GAMM</name>
<dbReference type="AlphaFoldDB" id="A0A2U1UCY7"/>
<keyword evidence="6" id="KW-1185">Reference proteome</keyword>
<organism evidence="5 6">
    <name type="scientific">Brenneria corticis</name>
    <dbReference type="NCBI Taxonomy" id="2173106"/>
    <lineage>
        <taxon>Bacteria</taxon>
        <taxon>Pseudomonadati</taxon>
        <taxon>Pseudomonadota</taxon>
        <taxon>Gammaproteobacteria</taxon>
        <taxon>Enterobacterales</taxon>
        <taxon>Pectobacteriaceae</taxon>
        <taxon>Brenneria</taxon>
    </lineage>
</organism>
<dbReference type="GO" id="GO:1904680">
    <property type="term" value="F:peptide transmembrane transporter activity"/>
    <property type="evidence" value="ECO:0007669"/>
    <property type="project" value="TreeGrafter"/>
</dbReference>
<dbReference type="GO" id="GO:0015833">
    <property type="term" value="P:peptide transport"/>
    <property type="evidence" value="ECO:0007669"/>
    <property type="project" value="TreeGrafter"/>
</dbReference>
<dbReference type="SUPFAM" id="SSF53850">
    <property type="entry name" value="Periplasmic binding protein-like II"/>
    <property type="match status" value="1"/>
</dbReference>
<dbReference type="EMBL" id="QDKH01000001">
    <property type="protein sequence ID" value="PWC19531.1"/>
    <property type="molecule type" value="Genomic_DNA"/>
</dbReference>
<gene>
    <name evidence="5" type="ORF">DDT56_00720</name>
</gene>
<dbReference type="Gene3D" id="3.40.190.10">
    <property type="entry name" value="Periplasmic binding protein-like II"/>
    <property type="match status" value="1"/>
</dbReference>
<evidence type="ECO:0000259" key="4">
    <source>
        <dbReference type="Pfam" id="PF00496"/>
    </source>
</evidence>
<comment type="caution">
    <text evidence="5">The sequence shown here is derived from an EMBL/GenBank/DDBJ whole genome shotgun (WGS) entry which is preliminary data.</text>
</comment>
<dbReference type="PANTHER" id="PTHR30290:SF9">
    <property type="entry name" value="OLIGOPEPTIDE-BINDING PROTEIN APPA"/>
    <property type="match status" value="1"/>
</dbReference>
<protein>
    <recommendedName>
        <fullName evidence="4">Solute-binding protein family 5 domain-containing protein</fullName>
    </recommendedName>
</protein>
<dbReference type="InterPro" id="IPR039424">
    <property type="entry name" value="SBP_5"/>
</dbReference>
<evidence type="ECO:0000313" key="6">
    <source>
        <dbReference type="Proteomes" id="UP000296159"/>
    </source>
</evidence>
<evidence type="ECO:0000313" key="5">
    <source>
        <dbReference type="EMBL" id="PWC19531.1"/>
    </source>
</evidence>
<dbReference type="InterPro" id="IPR000914">
    <property type="entry name" value="SBP_5_dom"/>
</dbReference>
<evidence type="ECO:0000256" key="2">
    <source>
        <dbReference type="ARBA" id="ARBA00022448"/>
    </source>
</evidence>
<evidence type="ECO:0000256" key="1">
    <source>
        <dbReference type="ARBA" id="ARBA00005695"/>
    </source>
</evidence>